<evidence type="ECO:0000313" key="3">
    <source>
        <dbReference type="Proteomes" id="UP001472677"/>
    </source>
</evidence>
<keyword evidence="1" id="KW-0812">Transmembrane</keyword>
<comment type="caution">
    <text evidence="2">The sequence shown here is derived from an EMBL/GenBank/DDBJ whole genome shotgun (WGS) entry which is preliminary data.</text>
</comment>
<keyword evidence="1" id="KW-0472">Membrane</keyword>
<evidence type="ECO:0008006" key="4">
    <source>
        <dbReference type="Google" id="ProtNLM"/>
    </source>
</evidence>
<evidence type="ECO:0000256" key="1">
    <source>
        <dbReference type="SAM" id="Phobius"/>
    </source>
</evidence>
<keyword evidence="1" id="KW-1133">Transmembrane helix</keyword>
<keyword evidence="3" id="KW-1185">Reference proteome</keyword>
<organism evidence="2 3">
    <name type="scientific">Hibiscus sabdariffa</name>
    <name type="common">roselle</name>
    <dbReference type="NCBI Taxonomy" id="183260"/>
    <lineage>
        <taxon>Eukaryota</taxon>
        <taxon>Viridiplantae</taxon>
        <taxon>Streptophyta</taxon>
        <taxon>Embryophyta</taxon>
        <taxon>Tracheophyta</taxon>
        <taxon>Spermatophyta</taxon>
        <taxon>Magnoliopsida</taxon>
        <taxon>eudicotyledons</taxon>
        <taxon>Gunneridae</taxon>
        <taxon>Pentapetalae</taxon>
        <taxon>rosids</taxon>
        <taxon>malvids</taxon>
        <taxon>Malvales</taxon>
        <taxon>Malvaceae</taxon>
        <taxon>Malvoideae</taxon>
        <taxon>Hibiscus</taxon>
    </lineage>
</organism>
<dbReference type="EMBL" id="JBBPBM010000048">
    <property type="protein sequence ID" value="KAK8520686.1"/>
    <property type="molecule type" value="Genomic_DNA"/>
</dbReference>
<dbReference type="Proteomes" id="UP001472677">
    <property type="component" value="Unassembled WGS sequence"/>
</dbReference>
<evidence type="ECO:0000313" key="2">
    <source>
        <dbReference type="EMBL" id="KAK8520686.1"/>
    </source>
</evidence>
<name>A0ABR2CMQ5_9ROSI</name>
<proteinExistence type="predicted"/>
<feature type="transmembrane region" description="Helical" evidence="1">
    <location>
        <begin position="52"/>
        <end position="79"/>
    </location>
</feature>
<accession>A0ABR2CMQ5</accession>
<sequence>MISSFKPLLIFLTWQSLAATLLGRSIILRVLWGDRYRLLDHSQWFWMSRSRIGFLLILMVQSLCRCLMVPLVVCFKIVVVTGSWVLRKRLVTRTVCKRNFGLSLKVFLSHGSKALGNFLFVPIKCWATIVSWVPRDDNRPADAMAKIVNSPDFSLHVYFEPSLGVDLLLNSNKNRL</sequence>
<protein>
    <recommendedName>
        <fullName evidence="4">RNase H type-1 domain-containing protein</fullName>
    </recommendedName>
</protein>
<gene>
    <name evidence="2" type="ORF">V6N12_004615</name>
</gene>
<reference evidence="2 3" key="1">
    <citation type="journal article" date="2024" name="G3 (Bethesda)">
        <title>Genome assembly of Hibiscus sabdariffa L. provides insights into metabolisms of medicinal natural products.</title>
        <authorList>
            <person name="Kim T."/>
        </authorList>
    </citation>
    <scope>NUCLEOTIDE SEQUENCE [LARGE SCALE GENOMIC DNA]</scope>
    <source>
        <strain evidence="2">TK-2024</strain>
        <tissue evidence="2">Old leaves</tissue>
    </source>
</reference>